<reference evidence="1 2" key="1">
    <citation type="submission" date="2023-07" db="EMBL/GenBank/DDBJ databases">
        <title>Sorghum-associated microbial communities from plants grown in Nebraska, USA.</title>
        <authorList>
            <person name="Schachtman D."/>
        </authorList>
    </citation>
    <scope>NUCLEOTIDE SEQUENCE [LARGE SCALE GENOMIC DNA]</scope>
    <source>
        <strain evidence="1 2">BE314</strain>
    </source>
</reference>
<dbReference type="EMBL" id="JAVDXU010000005">
    <property type="protein sequence ID" value="MDR7272787.1"/>
    <property type="molecule type" value="Genomic_DNA"/>
</dbReference>
<name>A0ABU1YV90_ROSSA</name>
<proteinExistence type="predicted"/>
<dbReference type="Proteomes" id="UP001180453">
    <property type="component" value="Unassembled WGS sequence"/>
</dbReference>
<organism evidence="1 2">
    <name type="scientific">Roseateles saccharophilus</name>
    <name type="common">Pseudomonas saccharophila</name>
    <dbReference type="NCBI Taxonomy" id="304"/>
    <lineage>
        <taxon>Bacteria</taxon>
        <taxon>Pseudomonadati</taxon>
        <taxon>Pseudomonadota</taxon>
        <taxon>Betaproteobacteria</taxon>
        <taxon>Burkholderiales</taxon>
        <taxon>Sphaerotilaceae</taxon>
        <taxon>Roseateles</taxon>
    </lineage>
</organism>
<comment type="caution">
    <text evidence="1">The sequence shown here is derived from an EMBL/GenBank/DDBJ whole genome shotgun (WGS) entry which is preliminary data.</text>
</comment>
<sequence length="82" mass="8822">MHNNTLQPAFLKSLMSAGADLELQYNDLAPHANERMAAALELAKHAQETQRRLRFTALSAGTSGIKHLAEAGAGYVSFALVN</sequence>
<dbReference type="RefSeq" id="WP_310272494.1">
    <property type="nucleotide sequence ID" value="NZ_JAVDXU010000005.1"/>
</dbReference>
<keyword evidence="2" id="KW-1185">Reference proteome</keyword>
<protein>
    <submittedName>
        <fullName evidence="1">Uncharacterized protein</fullName>
    </submittedName>
</protein>
<evidence type="ECO:0000313" key="1">
    <source>
        <dbReference type="EMBL" id="MDR7272787.1"/>
    </source>
</evidence>
<gene>
    <name evidence="1" type="ORF">J2X20_005470</name>
</gene>
<accession>A0ABU1YV90</accession>
<evidence type="ECO:0000313" key="2">
    <source>
        <dbReference type="Proteomes" id="UP001180453"/>
    </source>
</evidence>